<feature type="non-terminal residue" evidence="1">
    <location>
        <position position="66"/>
    </location>
</feature>
<accession>A0A0L0FFQ8</accession>
<dbReference type="AlphaFoldDB" id="A0A0L0FFQ8"/>
<name>A0A0L0FFQ8_9EUKA</name>
<evidence type="ECO:0000313" key="1">
    <source>
        <dbReference type="EMBL" id="KNC75316.1"/>
    </source>
</evidence>
<evidence type="ECO:0000313" key="2">
    <source>
        <dbReference type="Proteomes" id="UP000054560"/>
    </source>
</evidence>
<protein>
    <submittedName>
        <fullName evidence="1">Uncharacterized protein</fullName>
    </submittedName>
</protein>
<dbReference type="Proteomes" id="UP000054560">
    <property type="component" value="Unassembled WGS sequence"/>
</dbReference>
<dbReference type="RefSeq" id="XP_014149218.1">
    <property type="nucleotide sequence ID" value="XM_014293743.1"/>
</dbReference>
<keyword evidence="2" id="KW-1185">Reference proteome</keyword>
<proteinExistence type="predicted"/>
<sequence length="66" mass="7679">MAPNTNTLLPECVPCKQRDLIGLEELEARVKEDLNMLNFPRRPWRDVAPECIETRSEDHVYDVVIV</sequence>
<dbReference type="GeneID" id="25912661"/>
<dbReference type="EMBL" id="KQ243701">
    <property type="protein sequence ID" value="KNC75316.1"/>
    <property type="molecule type" value="Genomic_DNA"/>
</dbReference>
<reference evidence="1 2" key="1">
    <citation type="submission" date="2011-02" db="EMBL/GenBank/DDBJ databases">
        <title>The Genome Sequence of Sphaeroforma arctica JP610.</title>
        <authorList>
            <consortium name="The Broad Institute Genome Sequencing Platform"/>
            <person name="Russ C."/>
            <person name="Cuomo C."/>
            <person name="Young S.K."/>
            <person name="Zeng Q."/>
            <person name="Gargeya S."/>
            <person name="Alvarado L."/>
            <person name="Berlin A."/>
            <person name="Chapman S.B."/>
            <person name="Chen Z."/>
            <person name="Freedman E."/>
            <person name="Gellesch M."/>
            <person name="Goldberg J."/>
            <person name="Griggs A."/>
            <person name="Gujja S."/>
            <person name="Heilman E."/>
            <person name="Heiman D."/>
            <person name="Howarth C."/>
            <person name="Mehta T."/>
            <person name="Neiman D."/>
            <person name="Pearson M."/>
            <person name="Roberts A."/>
            <person name="Saif S."/>
            <person name="Shea T."/>
            <person name="Shenoy N."/>
            <person name="Sisk P."/>
            <person name="Stolte C."/>
            <person name="Sykes S."/>
            <person name="White J."/>
            <person name="Yandava C."/>
            <person name="Burger G."/>
            <person name="Gray M.W."/>
            <person name="Holland P.W.H."/>
            <person name="King N."/>
            <person name="Lang F.B.F."/>
            <person name="Roger A.J."/>
            <person name="Ruiz-Trillo I."/>
            <person name="Haas B."/>
            <person name="Nusbaum C."/>
            <person name="Birren B."/>
        </authorList>
    </citation>
    <scope>NUCLEOTIDE SEQUENCE [LARGE SCALE GENOMIC DNA]</scope>
    <source>
        <strain evidence="1 2">JP610</strain>
    </source>
</reference>
<gene>
    <name evidence="1" type="ORF">SARC_12157</name>
</gene>
<organism evidence="1 2">
    <name type="scientific">Sphaeroforma arctica JP610</name>
    <dbReference type="NCBI Taxonomy" id="667725"/>
    <lineage>
        <taxon>Eukaryota</taxon>
        <taxon>Ichthyosporea</taxon>
        <taxon>Ichthyophonida</taxon>
        <taxon>Sphaeroforma</taxon>
    </lineage>
</organism>